<feature type="chain" id="PRO_5046387148" evidence="1">
    <location>
        <begin position="32"/>
        <end position="127"/>
    </location>
</feature>
<comment type="caution">
    <text evidence="2">The sequence shown here is derived from an EMBL/GenBank/DDBJ whole genome shotgun (WGS) entry which is preliminary data.</text>
</comment>
<gene>
    <name evidence="2" type="ORF">H0485_07875</name>
</gene>
<dbReference type="Proteomes" id="UP001198571">
    <property type="component" value="Unassembled WGS sequence"/>
</dbReference>
<accession>A0ABS8CKL1</accession>
<evidence type="ECO:0000313" key="3">
    <source>
        <dbReference type="Proteomes" id="UP001198571"/>
    </source>
</evidence>
<feature type="signal peptide" evidence="1">
    <location>
        <begin position="1"/>
        <end position="31"/>
    </location>
</feature>
<dbReference type="EMBL" id="JACDXX010000006">
    <property type="protein sequence ID" value="MCB5409915.1"/>
    <property type="molecule type" value="Genomic_DNA"/>
</dbReference>
<evidence type="ECO:0000313" key="2">
    <source>
        <dbReference type="EMBL" id="MCB5409915.1"/>
    </source>
</evidence>
<protein>
    <submittedName>
        <fullName evidence="2">Uncharacterized protein</fullName>
    </submittedName>
</protein>
<keyword evidence="1" id="KW-0732">Signal</keyword>
<dbReference type="RefSeq" id="WP_226934825.1">
    <property type="nucleotide sequence ID" value="NZ_JACDXX010000006.1"/>
</dbReference>
<evidence type="ECO:0000256" key="1">
    <source>
        <dbReference type="SAM" id="SignalP"/>
    </source>
</evidence>
<proteinExistence type="predicted"/>
<reference evidence="2 3" key="1">
    <citation type="submission" date="2020-07" db="EMBL/GenBank/DDBJ databases">
        <title>Pseudogemmobacter sp. nov., isolated from poultry manure in Taiwan.</title>
        <authorList>
            <person name="Lin S.-Y."/>
            <person name="Tang Y.-S."/>
            <person name="Young C.-C."/>
        </authorList>
    </citation>
    <scope>NUCLEOTIDE SEQUENCE [LARGE SCALE GENOMIC DNA]</scope>
    <source>
        <strain evidence="2 3">CC-YST710</strain>
    </source>
</reference>
<name>A0ABS8CKL1_9RHOB</name>
<sequence length="127" mass="13665">MLRRAARLTASSLFAAGLTSLSLALPAPVQAQILYEDFAPKGEVAEVKGPWARYQTHVLKLGKNRYAVLFRPGFIHAKTALNAISPLCAAQDMHAVLTNKIAPVVLVLANGEDAVQQGYHVDCVAKE</sequence>
<keyword evidence="3" id="KW-1185">Reference proteome</keyword>
<organism evidence="2 3">
    <name type="scientific">Pseudogemmobacter faecipullorum</name>
    <dbReference type="NCBI Taxonomy" id="2755041"/>
    <lineage>
        <taxon>Bacteria</taxon>
        <taxon>Pseudomonadati</taxon>
        <taxon>Pseudomonadota</taxon>
        <taxon>Alphaproteobacteria</taxon>
        <taxon>Rhodobacterales</taxon>
        <taxon>Paracoccaceae</taxon>
        <taxon>Pseudogemmobacter</taxon>
    </lineage>
</organism>